<dbReference type="EMBL" id="CM003381">
    <property type="protein sequence ID" value="KOM57307.1"/>
    <property type="molecule type" value="Genomic_DNA"/>
</dbReference>
<evidence type="ECO:0000313" key="2">
    <source>
        <dbReference type="EMBL" id="KOM57307.1"/>
    </source>
</evidence>
<dbReference type="Proteomes" id="UP000053144">
    <property type="component" value="Chromosome 11"/>
</dbReference>
<evidence type="ECO:0000256" key="1">
    <source>
        <dbReference type="SAM" id="MobiDB-lite"/>
    </source>
</evidence>
<feature type="region of interest" description="Disordered" evidence="1">
    <location>
        <begin position="112"/>
        <end position="133"/>
    </location>
</feature>
<dbReference type="AlphaFoldDB" id="A0A0L9VQZ8"/>
<evidence type="ECO:0000313" key="3">
    <source>
        <dbReference type="Proteomes" id="UP000053144"/>
    </source>
</evidence>
<gene>
    <name evidence="2" type="ORF">LR48_Vigan11g034000</name>
</gene>
<accession>A0A0L9VQZ8</accession>
<sequence length="133" mass="15403">MIRCMKKMLECRKCTSGRKSEEGDPRARPDGTREQIVKVLEVTRPHNRNILAPTVRPSDLTNSMVTTRNMRTKYPTKMIRMLQQKMEEMQQHHEEELAVVWTKCSARIAKEKSIEAGEKGEEERDKTTQGEGT</sequence>
<reference evidence="3" key="1">
    <citation type="journal article" date="2015" name="Proc. Natl. Acad. Sci. U.S.A.">
        <title>Genome sequencing of adzuki bean (Vigna angularis) provides insight into high starch and low fat accumulation and domestication.</title>
        <authorList>
            <person name="Yang K."/>
            <person name="Tian Z."/>
            <person name="Chen C."/>
            <person name="Luo L."/>
            <person name="Zhao B."/>
            <person name="Wang Z."/>
            <person name="Yu L."/>
            <person name="Li Y."/>
            <person name="Sun Y."/>
            <person name="Li W."/>
            <person name="Chen Y."/>
            <person name="Li Y."/>
            <person name="Zhang Y."/>
            <person name="Ai D."/>
            <person name="Zhao J."/>
            <person name="Shang C."/>
            <person name="Ma Y."/>
            <person name="Wu B."/>
            <person name="Wang M."/>
            <person name="Gao L."/>
            <person name="Sun D."/>
            <person name="Zhang P."/>
            <person name="Guo F."/>
            <person name="Wang W."/>
            <person name="Li Y."/>
            <person name="Wang J."/>
            <person name="Varshney R.K."/>
            <person name="Wang J."/>
            <person name="Ling H.Q."/>
            <person name="Wan P."/>
        </authorList>
    </citation>
    <scope>NUCLEOTIDE SEQUENCE</scope>
    <source>
        <strain evidence="3">cv. Jingnong 6</strain>
    </source>
</reference>
<name>A0A0L9VQZ8_PHAAN</name>
<protein>
    <submittedName>
        <fullName evidence="2">Uncharacterized protein</fullName>
    </submittedName>
</protein>
<proteinExistence type="predicted"/>
<dbReference type="Gramene" id="KOM57307">
    <property type="protein sequence ID" value="KOM57307"/>
    <property type="gene ID" value="LR48_Vigan11g034000"/>
</dbReference>
<organism evidence="2 3">
    <name type="scientific">Phaseolus angularis</name>
    <name type="common">Azuki bean</name>
    <name type="synonym">Vigna angularis</name>
    <dbReference type="NCBI Taxonomy" id="3914"/>
    <lineage>
        <taxon>Eukaryota</taxon>
        <taxon>Viridiplantae</taxon>
        <taxon>Streptophyta</taxon>
        <taxon>Embryophyta</taxon>
        <taxon>Tracheophyta</taxon>
        <taxon>Spermatophyta</taxon>
        <taxon>Magnoliopsida</taxon>
        <taxon>eudicotyledons</taxon>
        <taxon>Gunneridae</taxon>
        <taxon>Pentapetalae</taxon>
        <taxon>rosids</taxon>
        <taxon>fabids</taxon>
        <taxon>Fabales</taxon>
        <taxon>Fabaceae</taxon>
        <taxon>Papilionoideae</taxon>
        <taxon>50 kb inversion clade</taxon>
        <taxon>NPAAA clade</taxon>
        <taxon>indigoferoid/millettioid clade</taxon>
        <taxon>Phaseoleae</taxon>
        <taxon>Vigna</taxon>
    </lineage>
</organism>